<name>A0A392VS84_9FABA</name>
<feature type="non-terminal residue" evidence="2">
    <location>
        <position position="66"/>
    </location>
</feature>
<keyword evidence="3" id="KW-1185">Reference proteome</keyword>
<sequence>KVDEVVHPKSDDGLKAGTETVNIERSDEKDKNADVDAIDVDNLTSGDSPIDKSVVPSIAKRLRSNT</sequence>
<organism evidence="2 3">
    <name type="scientific">Trifolium medium</name>
    <dbReference type="NCBI Taxonomy" id="97028"/>
    <lineage>
        <taxon>Eukaryota</taxon>
        <taxon>Viridiplantae</taxon>
        <taxon>Streptophyta</taxon>
        <taxon>Embryophyta</taxon>
        <taxon>Tracheophyta</taxon>
        <taxon>Spermatophyta</taxon>
        <taxon>Magnoliopsida</taxon>
        <taxon>eudicotyledons</taxon>
        <taxon>Gunneridae</taxon>
        <taxon>Pentapetalae</taxon>
        <taxon>rosids</taxon>
        <taxon>fabids</taxon>
        <taxon>Fabales</taxon>
        <taxon>Fabaceae</taxon>
        <taxon>Papilionoideae</taxon>
        <taxon>50 kb inversion clade</taxon>
        <taxon>NPAAA clade</taxon>
        <taxon>Hologalegina</taxon>
        <taxon>IRL clade</taxon>
        <taxon>Trifolieae</taxon>
        <taxon>Trifolium</taxon>
    </lineage>
</organism>
<feature type="non-terminal residue" evidence="2">
    <location>
        <position position="1"/>
    </location>
</feature>
<feature type="compositionally biased region" description="Basic and acidic residues" evidence="1">
    <location>
        <begin position="22"/>
        <end position="34"/>
    </location>
</feature>
<evidence type="ECO:0000256" key="1">
    <source>
        <dbReference type="SAM" id="MobiDB-lite"/>
    </source>
</evidence>
<dbReference type="AlphaFoldDB" id="A0A392VS84"/>
<feature type="region of interest" description="Disordered" evidence="1">
    <location>
        <begin position="1"/>
        <end position="34"/>
    </location>
</feature>
<evidence type="ECO:0000313" key="2">
    <source>
        <dbReference type="EMBL" id="MCI89851.1"/>
    </source>
</evidence>
<dbReference type="EMBL" id="LXQA011229120">
    <property type="protein sequence ID" value="MCI89851.1"/>
    <property type="molecule type" value="Genomic_DNA"/>
</dbReference>
<protein>
    <submittedName>
        <fullName evidence="2">Uncharacterized protein</fullName>
    </submittedName>
</protein>
<accession>A0A392VS84</accession>
<feature type="compositionally biased region" description="Basic and acidic residues" evidence="1">
    <location>
        <begin position="1"/>
        <end position="14"/>
    </location>
</feature>
<reference evidence="2 3" key="1">
    <citation type="journal article" date="2018" name="Front. Plant Sci.">
        <title>Red Clover (Trifolium pratense) and Zigzag Clover (T. medium) - A Picture of Genomic Similarities and Differences.</title>
        <authorList>
            <person name="Dluhosova J."/>
            <person name="Istvanek J."/>
            <person name="Nedelnik J."/>
            <person name="Repkova J."/>
        </authorList>
    </citation>
    <scope>NUCLEOTIDE SEQUENCE [LARGE SCALE GENOMIC DNA]</scope>
    <source>
        <strain evidence="3">cv. 10/8</strain>
        <tissue evidence="2">Leaf</tissue>
    </source>
</reference>
<evidence type="ECO:0000313" key="3">
    <source>
        <dbReference type="Proteomes" id="UP000265520"/>
    </source>
</evidence>
<comment type="caution">
    <text evidence="2">The sequence shown here is derived from an EMBL/GenBank/DDBJ whole genome shotgun (WGS) entry which is preliminary data.</text>
</comment>
<proteinExistence type="predicted"/>
<dbReference type="Proteomes" id="UP000265520">
    <property type="component" value="Unassembled WGS sequence"/>
</dbReference>